<feature type="domain" description="HMG box" evidence="5">
    <location>
        <begin position="326"/>
        <end position="399"/>
    </location>
</feature>
<evidence type="ECO:0000256" key="1">
    <source>
        <dbReference type="ARBA" id="ARBA00004123"/>
    </source>
</evidence>
<dbReference type="InterPro" id="IPR056513">
    <property type="entry name" value="INO80F"/>
</dbReference>
<feature type="coiled-coil region" evidence="3">
    <location>
        <begin position="173"/>
        <end position="221"/>
    </location>
</feature>
<feature type="region of interest" description="Disordered" evidence="4">
    <location>
        <begin position="273"/>
        <end position="331"/>
    </location>
</feature>
<feature type="region of interest" description="Disordered" evidence="4">
    <location>
        <begin position="226"/>
        <end position="252"/>
    </location>
</feature>
<dbReference type="OrthoDB" id="10070927at2759"/>
<evidence type="ECO:0000313" key="7">
    <source>
        <dbReference type="Proteomes" id="UP000469559"/>
    </source>
</evidence>
<dbReference type="GO" id="GO:0005634">
    <property type="term" value="C:nucleus"/>
    <property type="evidence" value="ECO:0007669"/>
    <property type="project" value="UniProtKB-SubCell"/>
</dbReference>
<dbReference type="Proteomes" id="UP000469559">
    <property type="component" value="Unassembled WGS sequence"/>
</dbReference>
<keyword evidence="3" id="KW-0175">Coiled coil</keyword>
<reference evidence="6 7" key="1">
    <citation type="submission" date="2018-05" db="EMBL/GenBank/DDBJ databases">
        <title>Whole genome sequencing for identification of molecular markers to develop diagnostic detection tools for the regulated plant pathogen Lachnellula willkommii.</title>
        <authorList>
            <person name="Giroux E."/>
            <person name="Bilodeau G."/>
        </authorList>
    </citation>
    <scope>NUCLEOTIDE SEQUENCE [LARGE SCALE GENOMIC DNA]</scope>
    <source>
        <strain evidence="6 7">CBS 203.66</strain>
    </source>
</reference>
<feature type="compositionally biased region" description="Polar residues" evidence="4">
    <location>
        <begin position="311"/>
        <end position="327"/>
    </location>
</feature>
<dbReference type="CDD" id="cd00084">
    <property type="entry name" value="HMG-box_SF"/>
    <property type="match status" value="1"/>
</dbReference>
<feature type="compositionally biased region" description="Polar residues" evidence="4">
    <location>
        <begin position="273"/>
        <end position="287"/>
    </location>
</feature>
<organism evidence="6 7">
    <name type="scientific">Lachnellula arida</name>
    <dbReference type="NCBI Taxonomy" id="1316785"/>
    <lineage>
        <taxon>Eukaryota</taxon>
        <taxon>Fungi</taxon>
        <taxon>Dikarya</taxon>
        <taxon>Ascomycota</taxon>
        <taxon>Pezizomycotina</taxon>
        <taxon>Leotiomycetes</taxon>
        <taxon>Helotiales</taxon>
        <taxon>Lachnaceae</taxon>
        <taxon>Lachnellula</taxon>
    </lineage>
</organism>
<dbReference type="AlphaFoldDB" id="A0A8T9BM37"/>
<dbReference type="Pfam" id="PF00505">
    <property type="entry name" value="HMG_box"/>
    <property type="match status" value="1"/>
</dbReference>
<name>A0A8T9BM37_9HELO</name>
<proteinExistence type="predicted"/>
<accession>A0A8T9BM37</accession>
<feature type="region of interest" description="Disordered" evidence="4">
    <location>
        <begin position="43"/>
        <end position="77"/>
    </location>
</feature>
<dbReference type="EMBL" id="QGMF01000029">
    <property type="protein sequence ID" value="TVY21058.1"/>
    <property type="molecule type" value="Genomic_DNA"/>
</dbReference>
<protein>
    <recommendedName>
        <fullName evidence="5">HMG box domain-containing protein</fullName>
    </recommendedName>
</protein>
<evidence type="ECO:0000259" key="5">
    <source>
        <dbReference type="SMART" id="SM00398"/>
    </source>
</evidence>
<comment type="subcellular location">
    <subcellularLocation>
        <location evidence="1">Nucleus</location>
    </subcellularLocation>
</comment>
<dbReference type="Gene3D" id="1.10.30.10">
    <property type="entry name" value="High mobility group box domain"/>
    <property type="match status" value="1"/>
</dbReference>
<feature type="compositionally biased region" description="Polar residues" evidence="4">
    <location>
        <begin position="43"/>
        <end position="60"/>
    </location>
</feature>
<comment type="caution">
    <text evidence="6">The sequence shown here is derived from an EMBL/GenBank/DDBJ whole genome shotgun (WGS) entry which is preliminary data.</text>
</comment>
<dbReference type="InterPro" id="IPR036910">
    <property type="entry name" value="HMG_box_dom_sf"/>
</dbReference>
<keyword evidence="2" id="KW-0539">Nucleus</keyword>
<evidence type="ECO:0000313" key="6">
    <source>
        <dbReference type="EMBL" id="TVY21058.1"/>
    </source>
</evidence>
<feature type="compositionally biased region" description="Basic and acidic residues" evidence="4">
    <location>
        <begin position="1"/>
        <end position="14"/>
    </location>
</feature>
<evidence type="ECO:0000256" key="2">
    <source>
        <dbReference type="ARBA" id="ARBA00023242"/>
    </source>
</evidence>
<feature type="region of interest" description="Disordered" evidence="4">
    <location>
        <begin position="1"/>
        <end position="27"/>
    </location>
</feature>
<dbReference type="SUPFAM" id="SSF47095">
    <property type="entry name" value="HMG-box"/>
    <property type="match status" value="1"/>
</dbReference>
<gene>
    <name evidence="6" type="ORF">LARI1_G001248</name>
</gene>
<feature type="region of interest" description="Disordered" evidence="4">
    <location>
        <begin position="130"/>
        <end position="171"/>
    </location>
</feature>
<dbReference type="SMART" id="SM00398">
    <property type="entry name" value="HMG"/>
    <property type="match status" value="1"/>
</dbReference>
<feature type="compositionally biased region" description="Polar residues" evidence="4">
    <location>
        <begin position="66"/>
        <end position="77"/>
    </location>
</feature>
<keyword evidence="7" id="KW-1185">Reference proteome</keyword>
<sequence length="439" mass="47927">MASRPFGDRTLPDPRRHRSHGYHPSHGYRPSVPLWIAPLQGMHSAQASHSQDTRSSTYGNGEQEASAYSGTSSPLSTNGSQIAPYDYNMSASTSVFAMNSIIHARLAEQARNPPHLQHMRANAPCISNNLSIGTSMAPPPQATNTSDNSRKASAASDLTQATDVPPPLAPSVEEAYRRKCIQLKQRLNEIEADNEATRVRVQRIERSIQKQRIERAFLLEQLAKRTSTNVEDSEGSPSPPPTPKEKPLRTKRGHRKPSFLANLGEASAGSAFIQQGPNTLSPSSDAFSHTHPDPVRNSTPNSQIPKRLLPTVSNVNGTPTPAGSSHQKPPKNAWDLFCSEMRPIVHKNNQQAIVDGAFDVEGALARAWRELPEPEKQEYQIRIEAAKKQNAEATPIAPRQAIFDAESRAGSTVATADDEDVEMGDEIAVESGFTPVNRE</sequence>
<dbReference type="Pfam" id="PF24245">
    <property type="entry name" value="INO80F"/>
    <property type="match status" value="1"/>
</dbReference>
<dbReference type="InterPro" id="IPR009071">
    <property type="entry name" value="HMG_box_dom"/>
</dbReference>
<evidence type="ECO:0000256" key="3">
    <source>
        <dbReference type="SAM" id="Coils"/>
    </source>
</evidence>
<evidence type="ECO:0000256" key="4">
    <source>
        <dbReference type="SAM" id="MobiDB-lite"/>
    </source>
</evidence>